<dbReference type="AlphaFoldDB" id="A0A7I9WX98"/>
<dbReference type="RefSeq" id="WP_246244372.1">
    <property type="nucleotide sequence ID" value="NZ_BAAAMC010000033.1"/>
</dbReference>
<gene>
    <name evidence="2" type="ORF">MMUR_64910</name>
</gene>
<evidence type="ECO:0000313" key="2">
    <source>
        <dbReference type="EMBL" id="GFG62355.1"/>
    </source>
</evidence>
<evidence type="ECO:0000256" key="1">
    <source>
        <dbReference type="SAM" id="MobiDB-lite"/>
    </source>
</evidence>
<dbReference type="Gene3D" id="3.20.20.70">
    <property type="entry name" value="Aldolase class I"/>
    <property type="match status" value="2"/>
</dbReference>
<comment type="caution">
    <text evidence="2">The sequence shown here is derived from an EMBL/GenBank/DDBJ whole genome shotgun (WGS) entry which is preliminary data.</text>
</comment>
<reference evidence="2 3" key="1">
    <citation type="journal article" date="2019" name="Emerg. Microbes Infect.">
        <title>Comprehensive subspecies identification of 175 nontuberculous mycobacteria species based on 7547 genomic profiles.</title>
        <authorList>
            <person name="Matsumoto Y."/>
            <person name="Kinjo T."/>
            <person name="Motooka D."/>
            <person name="Nabeya D."/>
            <person name="Jung N."/>
            <person name="Uechi K."/>
            <person name="Horii T."/>
            <person name="Iida T."/>
            <person name="Fujita J."/>
            <person name="Nakamura S."/>
        </authorList>
    </citation>
    <scope>NUCLEOTIDE SEQUENCE [LARGE SCALE GENOMIC DNA]</scope>
    <source>
        <strain evidence="2 3">JCM 13392</strain>
    </source>
</reference>
<proteinExistence type="predicted"/>
<evidence type="ECO:0000313" key="3">
    <source>
        <dbReference type="Proteomes" id="UP000465241"/>
    </source>
</evidence>
<dbReference type="SUPFAM" id="SSF51569">
    <property type="entry name" value="Aldolase"/>
    <property type="match status" value="1"/>
</dbReference>
<keyword evidence="3" id="KW-1185">Reference proteome</keyword>
<feature type="region of interest" description="Disordered" evidence="1">
    <location>
        <begin position="160"/>
        <end position="184"/>
    </location>
</feature>
<dbReference type="Proteomes" id="UP000465241">
    <property type="component" value="Unassembled WGS sequence"/>
</dbReference>
<dbReference type="EMBL" id="BLKT01000003">
    <property type="protein sequence ID" value="GFG62355.1"/>
    <property type="molecule type" value="Genomic_DNA"/>
</dbReference>
<accession>A0A7I9WX98</accession>
<protein>
    <submittedName>
        <fullName evidence="2">Uncharacterized protein</fullName>
    </submittedName>
</protein>
<sequence>MPFLKIDKGLQDRQWDVQLMRDIPGLDQLLERAREGGVFGTKARSVIHAAEPDGVARVVQQQVELGDWVLDAGLVPILEPRSASTHRTKRMGSAKVGVKVTIPTIDAFYSDLIAHPNVAGVVALSGGYSRDDANERLRRNPGLIASPRLRDLHGHRQRPVVGDGHTTSADPFRAGGITVASLTQ</sequence>
<name>A0A7I9WX98_9MYCO</name>
<dbReference type="InterPro" id="IPR013785">
    <property type="entry name" value="Aldolase_TIM"/>
</dbReference>
<organism evidence="2 3">
    <name type="scientific">Mycolicibacterium murale</name>
    <dbReference type="NCBI Taxonomy" id="182220"/>
    <lineage>
        <taxon>Bacteria</taxon>
        <taxon>Bacillati</taxon>
        <taxon>Actinomycetota</taxon>
        <taxon>Actinomycetes</taxon>
        <taxon>Mycobacteriales</taxon>
        <taxon>Mycobacteriaceae</taxon>
        <taxon>Mycolicibacterium</taxon>
    </lineage>
</organism>